<reference evidence="1" key="1">
    <citation type="submission" date="2021-03" db="EMBL/GenBank/DDBJ databases">
        <title>Evolutionary priming and transition to the ectomycorrhizal habit in an iconic lineage of mushroom-forming fungi: is preadaptation a requirement?</title>
        <authorList>
            <consortium name="DOE Joint Genome Institute"/>
            <person name="Looney B.P."/>
            <person name="Miyauchi S."/>
            <person name="Morin E."/>
            <person name="Drula E."/>
            <person name="Courty P.E."/>
            <person name="Chicoki N."/>
            <person name="Fauchery L."/>
            <person name="Kohler A."/>
            <person name="Kuo A."/>
            <person name="LaButti K."/>
            <person name="Pangilinan J."/>
            <person name="Lipzen A."/>
            <person name="Riley R."/>
            <person name="Andreopoulos W."/>
            <person name="He G."/>
            <person name="Johnson J."/>
            <person name="Barry K.W."/>
            <person name="Grigoriev I.V."/>
            <person name="Nagy L."/>
            <person name="Hibbett D."/>
            <person name="Henrissat B."/>
            <person name="Matheny P.B."/>
            <person name="Labbe J."/>
            <person name="Martin A.F."/>
        </authorList>
    </citation>
    <scope>NUCLEOTIDE SEQUENCE</scope>
    <source>
        <strain evidence="1">BPL698</strain>
    </source>
</reference>
<name>A0ACC0TZY6_9AGAM</name>
<accession>A0ACC0TZY6</accession>
<protein>
    <submittedName>
        <fullName evidence="1">Uncharacterized protein</fullName>
    </submittedName>
</protein>
<evidence type="ECO:0000313" key="1">
    <source>
        <dbReference type="EMBL" id="KAI9454629.1"/>
    </source>
</evidence>
<dbReference type="EMBL" id="JAGFNK010000269">
    <property type="protein sequence ID" value="KAI9454629.1"/>
    <property type="molecule type" value="Genomic_DNA"/>
</dbReference>
<gene>
    <name evidence="1" type="ORF">F5148DRAFT_1378216</name>
</gene>
<dbReference type="Proteomes" id="UP001207468">
    <property type="component" value="Unassembled WGS sequence"/>
</dbReference>
<organism evidence="1 2">
    <name type="scientific">Russula earlei</name>
    <dbReference type="NCBI Taxonomy" id="71964"/>
    <lineage>
        <taxon>Eukaryota</taxon>
        <taxon>Fungi</taxon>
        <taxon>Dikarya</taxon>
        <taxon>Basidiomycota</taxon>
        <taxon>Agaricomycotina</taxon>
        <taxon>Agaricomycetes</taxon>
        <taxon>Russulales</taxon>
        <taxon>Russulaceae</taxon>
        <taxon>Russula</taxon>
    </lineage>
</organism>
<sequence>MSHGPDSLNSWEHLVGALESEHHHRICQIDLWPIPTSELEKLAAAMQKPYPELTSLLFWAKRYTVTPLSDSFLGGSAPLLRELWLHGCPFPGIPKLLLSSNQLVVLSLWNIPNSGYISPQDLVTALSVSSRLEILRLGFESPLHPRCRPPPPFTRSVLPALTRLDFKGVHAYLEVLVAQIEAPLLDRLCVTFFMDFDFVLPQLHRLISQTESFNSCDRATVCTSDSAIQFAISRETRQFPVLLLEIMQSDGQLSSLAQVCSSSFPLSTLVQLDIIGHCWLLHQTNNMVTTQWVEFLAPFTAVKDLRLSDQVEQHVCKALAELAEERRADVLPALRNIFLRHFLPWEIEGFVAARRLSGHPVAVHRWR</sequence>
<evidence type="ECO:0000313" key="2">
    <source>
        <dbReference type="Proteomes" id="UP001207468"/>
    </source>
</evidence>
<comment type="caution">
    <text evidence="1">The sequence shown here is derived from an EMBL/GenBank/DDBJ whole genome shotgun (WGS) entry which is preliminary data.</text>
</comment>
<keyword evidence="2" id="KW-1185">Reference proteome</keyword>
<proteinExistence type="predicted"/>